<evidence type="ECO:0000313" key="1">
    <source>
        <dbReference type="EMBL" id="MFC4269290.1"/>
    </source>
</evidence>
<dbReference type="PROSITE" id="PS51257">
    <property type="entry name" value="PROKAR_LIPOPROTEIN"/>
    <property type="match status" value="1"/>
</dbReference>
<name>A0ABV8RBE6_9FLAO</name>
<comment type="caution">
    <text evidence="1">The sequence shown here is derived from an EMBL/GenBank/DDBJ whole genome shotgun (WGS) entry which is preliminary data.</text>
</comment>
<gene>
    <name evidence="1" type="ORF">ACFOWD_10260</name>
</gene>
<dbReference type="InterPro" id="IPR025347">
    <property type="entry name" value="DUF4251"/>
</dbReference>
<dbReference type="Gene3D" id="2.40.128.410">
    <property type="match status" value="1"/>
</dbReference>
<dbReference type="EMBL" id="JBHSCY010000002">
    <property type="protein sequence ID" value="MFC4269290.1"/>
    <property type="molecule type" value="Genomic_DNA"/>
</dbReference>
<sequence length="176" mass="19911">MKQILYIFVIVILYSCSSTKLATEKELSDLNSTLDKGYFMFEANSANPVAFANVRGIENLLPPGSNTASINLVNNPNYLRVRNDSLYISLPYFGEQQLSIGYNSSNSGIQFEGIPKKSTSKFNKKKQKQELVFDVRTEGESLKMVLTLFPNRSAKLDVNSSHRTSIFYYGKWKPIE</sequence>
<reference evidence="2" key="1">
    <citation type="journal article" date="2019" name="Int. J. Syst. Evol. Microbiol.">
        <title>The Global Catalogue of Microorganisms (GCM) 10K type strain sequencing project: providing services to taxonomists for standard genome sequencing and annotation.</title>
        <authorList>
            <consortium name="The Broad Institute Genomics Platform"/>
            <consortium name="The Broad Institute Genome Sequencing Center for Infectious Disease"/>
            <person name="Wu L."/>
            <person name="Ma J."/>
        </authorList>
    </citation>
    <scope>NUCLEOTIDE SEQUENCE [LARGE SCALE GENOMIC DNA]</scope>
    <source>
        <strain evidence="2">CECT 8655</strain>
    </source>
</reference>
<keyword evidence="2" id="KW-1185">Reference proteome</keyword>
<evidence type="ECO:0000313" key="2">
    <source>
        <dbReference type="Proteomes" id="UP001595826"/>
    </source>
</evidence>
<organism evidence="1 2">
    <name type="scientific">Polaribacter marinivivus</name>
    <dbReference type="NCBI Taxonomy" id="1524260"/>
    <lineage>
        <taxon>Bacteria</taxon>
        <taxon>Pseudomonadati</taxon>
        <taxon>Bacteroidota</taxon>
        <taxon>Flavobacteriia</taxon>
        <taxon>Flavobacteriales</taxon>
        <taxon>Flavobacteriaceae</taxon>
    </lineage>
</organism>
<dbReference type="RefSeq" id="WP_377410305.1">
    <property type="nucleotide sequence ID" value="NZ_JBHSCY010000002.1"/>
</dbReference>
<protein>
    <submittedName>
        <fullName evidence="1">DUF4251 domain-containing protein</fullName>
    </submittedName>
</protein>
<proteinExistence type="predicted"/>
<accession>A0ABV8RBE6</accession>
<dbReference type="Pfam" id="PF14059">
    <property type="entry name" value="DUF4251"/>
    <property type="match status" value="1"/>
</dbReference>
<dbReference type="Proteomes" id="UP001595826">
    <property type="component" value="Unassembled WGS sequence"/>
</dbReference>